<dbReference type="Proteomes" id="UP000576082">
    <property type="component" value="Unassembled WGS sequence"/>
</dbReference>
<gene>
    <name evidence="8" type="ORF">HHU12_26170</name>
</gene>
<keyword evidence="5" id="KW-0073">Auxin biosynthesis</keyword>
<organism evidence="8 9">
    <name type="scientific">Flammeovirga aprica JL-4</name>
    <dbReference type="NCBI Taxonomy" id="694437"/>
    <lineage>
        <taxon>Bacteria</taxon>
        <taxon>Pseudomonadati</taxon>
        <taxon>Bacteroidota</taxon>
        <taxon>Cytophagia</taxon>
        <taxon>Cytophagales</taxon>
        <taxon>Flammeovirgaceae</taxon>
        <taxon>Flammeovirga</taxon>
    </lineage>
</organism>
<evidence type="ECO:0000256" key="4">
    <source>
        <dbReference type="ARBA" id="ARBA00017871"/>
    </source>
</evidence>
<dbReference type="AlphaFoldDB" id="A0A7X9RZD1"/>
<dbReference type="Pfam" id="PF01593">
    <property type="entry name" value="Amino_oxidase"/>
    <property type="match status" value="1"/>
</dbReference>
<keyword evidence="9" id="KW-1185">Reference proteome</keyword>
<accession>A0A7X9RZD1</accession>
<dbReference type="SUPFAM" id="SSF54373">
    <property type="entry name" value="FAD-linked reductases, C-terminal domain"/>
    <property type="match status" value="1"/>
</dbReference>
<dbReference type="PANTHER" id="PTHR10742">
    <property type="entry name" value="FLAVIN MONOAMINE OXIDASE"/>
    <property type="match status" value="1"/>
</dbReference>
<dbReference type="GO" id="GO:0050361">
    <property type="term" value="F:tryptophan 2-monooxygenase activity"/>
    <property type="evidence" value="ECO:0007669"/>
    <property type="project" value="UniProtKB-EC"/>
</dbReference>
<comment type="catalytic activity">
    <reaction evidence="6">
        <text>L-tryptophan + O2 = indole-3-acetamide + CO2 + H2O</text>
        <dbReference type="Rhea" id="RHEA:16165"/>
        <dbReference type="ChEBI" id="CHEBI:15377"/>
        <dbReference type="ChEBI" id="CHEBI:15379"/>
        <dbReference type="ChEBI" id="CHEBI:16031"/>
        <dbReference type="ChEBI" id="CHEBI:16526"/>
        <dbReference type="ChEBI" id="CHEBI:57912"/>
        <dbReference type="EC" id="1.13.12.3"/>
    </reaction>
</comment>
<proteinExistence type="inferred from homology"/>
<evidence type="ECO:0000256" key="1">
    <source>
        <dbReference type="ARBA" id="ARBA00004814"/>
    </source>
</evidence>
<feature type="domain" description="Amine oxidase" evidence="7">
    <location>
        <begin position="10"/>
        <end position="407"/>
    </location>
</feature>
<dbReference type="InterPro" id="IPR002937">
    <property type="entry name" value="Amino_oxidase"/>
</dbReference>
<dbReference type="EC" id="1.13.12.3" evidence="3"/>
<dbReference type="InterPro" id="IPR050281">
    <property type="entry name" value="Flavin_monoamine_oxidase"/>
</dbReference>
<comment type="pathway">
    <text evidence="1">Plant hormone metabolism; auxin biosynthesis.</text>
</comment>
<comment type="caution">
    <text evidence="8">The sequence shown here is derived from an EMBL/GenBank/DDBJ whole genome shotgun (WGS) entry which is preliminary data.</text>
</comment>
<dbReference type="Gene3D" id="3.90.660.10">
    <property type="match status" value="1"/>
</dbReference>
<dbReference type="GO" id="GO:0009851">
    <property type="term" value="P:auxin biosynthetic process"/>
    <property type="evidence" value="ECO:0007669"/>
    <property type="project" value="UniProtKB-KW"/>
</dbReference>
<comment type="similarity">
    <text evidence="2">Belongs to the tryptophan 2-monooxygenase family.</text>
</comment>
<name>A0A7X9RZD1_9BACT</name>
<protein>
    <recommendedName>
        <fullName evidence="4">Tryptophan 2-monooxygenase</fullName>
        <ecNumber evidence="3">1.13.12.3</ecNumber>
    </recommendedName>
</protein>
<evidence type="ECO:0000313" key="9">
    <source>
        <dbReference type="Proteomes" id="UP000576082"/>
    </source>
</evidence>
<dbReference type="RefSeq" id="WP_169659696.1">
    <property type="nucleotide sequence ID" value="NZ_JABANE010000100.1"/>
</dbReference>
<evidence type="ECO:0000256" key="5">
    <source>
        <dbReference type="ARBA" id="ARBA00023070"/>
    </source>
</evidence>
<evidence type="ECO:0000313" key="8">
    <source>
        <dbReference type="EMBL" id="NME71480.1"/>
    </source>
</evidence>
<evidence type="ECO:0000259" key="7">
    <source>
        <dbReference type="Pfam" id="PF01593"/>
    </source>
</evidence>
<evidence type="ECO:0000256" key="2">
    <source>
        <dbReference type="ARBA" id="ARBA00005833"/>
    </source>
</evidence>
<evidence type="ECO:0000256" key="3">
    <source>
        <dbReference type="ARBA" id="ARBA00012535"/>
    </source>
</evidence>
<sequence>MKVAIIGAGISGLYAGHILTELGYDVSLFEASNRVGGRIATQTIHDHLFLEMGAAEIHGNRSVIFEMLKHLDQTLEPIAGNEYIWYDQQLTDIEDTERFPQTVKKLLNYFYSIEEETYDGSILDSLKEKGLYHPNLKFIIRGMLSEYSAHVEKVHASTLGEEEWRWSSGDKNYFSWGKYSAAVMYFEKRLRGKIHLNTPIVDVNYKNEQVGILTKKGETLPFDKVIVSVSLGVLKEKKINFTPALPAEKQKAIDDIGFGKGRKLFIEFSESFWEEELVEVIGGKKCPSYLVRPSHPKHIVAYLMGEASKELDQLEDDELAEVLLNDLQEIFPHVDVMSLYMSHHGKDWTKDPFVKGTYSYSTKGTLEGRENLKQPIGNKLFFIGEACRTNGHSATVHGAMETAEELASNYFPDLKSV</sequence>
<dbReference type="EMBL" id="JABANE010000100">
    <property type="protein sequence ID" value="NME71480.1"/>
    <property type="molecule type" value="Genomic_DNA"/>
</dbReference>
<dbReference type="SUPFAM" id="SSF51905">
    <property type="entry name" value="FAD/NAD(P)-binding domain"/>
    <property type="match status" value="1"/>
</dbReference>
<evidence type="ECO:0000256" key="6">
    <source>
        <dbReference type="ARBA" id="ARBA00047321"/>
    </source>
</evidence>
<reference evidence="8 9" key="1">
    <citation type="submission" date="2020-04" db="EMBL/GenBank/DDBJ databases">
        <title>Flammeovirga sp. SR4, a novel species isolated from seawater.</title>
        <authorList>
            <person name="Wang X."/>
        </authorList>
    </citation>
    <scope>NUCLEOTIDE SEQUENCE [LARGE SCALE GENOMIC DNA]</scope>
    <source>
        <strain evidence="8 9">ATCC 23126</strain>
    </source>
</reference>
<dbReference type="InterPro" id="IPR036188">
    <property type="entry name" value="FAD/NAD-bd_sf"/>
</dbReference>
<dbReference type="Gene3D" id="3.50.50.60">
    <property type="entry name" value="FAD/NAD(P)-binding domain"/>
    <property type="match status" value="1"/>
</dbReference>
<dbReference type="PANTHER" id="PTHR10742:SF410">
    <property type="entry name" value="LYSINE-SPECIFIC HISTONE DEMETHYLASE 2"/>
    <property type="match status" value="1"/>
</dbReference>